<evidence type="ECO:0000313" key="1">
    <source>
        <dbReference type="EMBL" id="EMS65871.1"/>
    </source>
</evidence>
<proteinExistence type="predicted"/>
<accession>M8A1M4</accession>
<name>M8A1M4_TRIUA</name>
<reference evidence="1" key="1">
    <citation type="journal article" date="2013" name="Nature">
        <title>Draft genome of the wheat A-genome progenitor Triticum urartu.</title>
        <authorList>
            <person name="Ling H.Q."/>
            <person name="Zhao S."/>
            <person name="Liu D."/>
            <person name="Wang J."/>
            <person name="Sun H."/>
            <person name="Zhang C."/>
            <person name="Fan H."/>
            <person name="Li D."/>
            <person name="Dong L."/>
            <person name="Tao Y."/>
            <person name="Gao C."/>
            <person name="Wu H."/>
            <person name="Li Y."/>
            <person name="Cui Y."/>
            <person name="Guo X."/>
            <person name="Zheng S."/>
            <person name="Wang B."/>
            <person name="Yu K."/>
            <person name="Liang Q."/>
            <person name="Yang W."/>
            <person name="Lou X."/>
            <person name="Chen J."/>
            <person name="Feng M."/>
            <person name="Jian J."/>
            <person name="Zhang X."/>
            <person name="Luo G."/>
            <person name="Jiang Y."/>
            <person name="Liu J."/>
            <person name="Wang Z."/>
            <person name="Sha Y."/>
            <person name="Zhang B."/>
            <person name="Wu H."/>
            <person name="Tang D."/>
            <person name="Shen Q."/>
            <person name="Xue P."/>
            <person name="Zou S."/>
            <person name="Wang X."/>
            <person name="Liu X."/>
            <person name="Wang F."/>
            <person name="Yang Y."/>
            <person name="An X."/>
            <person name="Dong Z."/>
            <person name="Zhang K."/>
            <person name="Zhang X."/>
            <person name="Luo M.C."/>
            <person name="Dvorak J."/>
            <person name="Tong Y."/>
            <person name="Wang J."/>
            <person name="Yang H."/>
            <person name="Li Z."/>
            <person name="Wang D."/>
            <person name="Zhang A."/>
            <person name="Wang J."/>
        </authorList>
    </citation>
    <scope>NUCLEOTIDE SEQUENCE</scope>
</reference>
<gene>
    <name evidence="1" type="ORF">TRIUR3_17445</name>
</gene>
<dbReference type="EMBL" id="KD038990">
    <property type="protein sequence ID" value="EMS65871.1"/>
    <property type="molecule type" value="Genomic_DNA"/>
</dbReference>
<protein>
    <submittedName>
        <fullName evidence="1">Uncharacterized protein</fullName>
    </submittedName>
</protein>
<organism evidence="1">
    <name type="scientific">Triticum urartu</name>
    <name type="common">Red wild einkorn</name>
    <name type="synonym">Crithodium urartu</name>
    <dbReference type="NCBI Taxonomy" id="4572"/>
    <lineage>
        <taxon>Eukaryota</taxon>
        <taxon>Viridiplantae</taxon>
        <taxon>Streptophyta</taxon>
        <taxon>Embryophyta</taxon>
        <taxon>Tracheophyta</taxon>
        <taxon>Spermatophyta</taxon>
        <taxon>Magnoliopsida</taxon>
        <taxon>Liliopsida</taxon>
        <taxon>Poales</taxon>
        <taxon>Poaceae</taxon>
        <taxon>BOP clade</taxon>
        <taxon>Pooideae</taxon>
        <taxon>Triticodae</taxon>
        <taxon>Triticeae</taxon>
        <taxon>Triticinae</taxon>
        <taxon>Triticum</taxon>
    </lineage>
</organism>
<sequence>MGLEDRAGVALQDGALEGGVRFHLVGLGFLVALVLGGLGSVDSSDPEKCTEEY</sequence>
<dbReference type="AlphaFoldDB" id="M8A1M4"/>